<comment type="caution">
    <text evidence="12">The sequence shown here is derived from an EMBL/GenBank/DDBJ whole genome shotgun (WGS) entry which is preliminary data.</text>
</comment>
<feature type="region of interest" description="Disordered" evidence="9">
    <location>
        <begin position="1"/>
        <end position="77"/>
    </location>
</feature>
<feature type="compositionally biased region" description="Polar residues" evidence="9">
    <location>
        <begin position="188"/>
        <end position="206"/>
    </location>
</feature>
<dbReference type="GO" id="GO:0008270">
    <property type="term" value="F:zinc ion binding"/>
    <property type="evidence" value="ECO:0007669"/>
    <property type="project" value="InterPro"/>
</dbReference>
<dbReference type="InterPro" id="IPR036291">
    <property type="entry name" value="NAD(P)-bd_dom_sf"/>
</dbReference>
<dbReference type="GO" id="GO:0045944">
    <property type="term" value="P:positive regulation of transcription by RNA polymerase II"/>
    <property type="evidence" value="ECO:0007669"/>
    <property type="project" value="TreeGrafter"/>
</dbReference>
<dbReference type="InterPro" id="IPR036864">
    <property type="entry name" value="Zn2-C6_fun-type_DNA-bd_sf"/>
</dbReference>
<evidence type="ECO:0000256" key="5">
    <source>
        <dbReference type="ARBA" id="ARBA00023015"/>
    </source>
</evidence>
<feature type="region of interest" description="Disordered" evidence="9">
    <location>
        <begin position="116"/>
        <end position="206"/>
    </location>
</feature>
<evidence type="ECO:0000256" key="3">
    <source>
        <dbReference type="ARBA" id="ARBA00022553"/>
    </source>
</evidence>
<keyword evidence="3" id="KW-0597">Phosphoprotein</keyword>
<evidence type="ECO:0000256" key="4">
    <source>
        <dbReference type="ARBA" id="ARBA00022723"/>
    </source>
</evidence>
<dbReference type="Gene3D" id="1.10.1200.10">
    <property type="entry name" value="ACP-like"/>
    <property type="match status" value="1"/>
</dbReference>
<feature type="compositionally biased region" description="Basic residues" evidence="9">
    <location>
        <begin position="62"/>
        <end position="73"/>
    </location>
</feature>
<dbReference type="GO" id="GO:0043565">
    <property type="term" value="F:sequence-specific DNA binding"/>
    <property type="evidence" value="ECO:0007669"/>
    <property type="project" value="TreeGrafter"/>
</dbReference>
<dbReference type="InterPro" id="IPR001138">
    <property type="entry name" value="Zn2Cys6_DnaBD"/>
</dbReference>
<dbReference type="PROSITE" id="PS50075">
    <property type="entry name" value="CARRIER"/>
    <property type="match status" value="1"/>
</dbReference>
<dbReference type="GO" id="GO:0031177">
    <property type="term" value="F:phosphopantetheine binding"/>
    <property type="evidence" value="ECO:0007669"/>
    <property type="project" value="InterPro"/>
</dbReference>
<dbReference type="InterPro" id="IPR006162">
    <property type="entry name" value="Ppantetheine_attach_site"/>
</dbReference>
<feature type="compositionally biased region" description="Low complexity" evidence="9">
    <location>
        <begin position="145"/>
        <end position="162"/>
    </location>
</feature>
<evidence type="ECO:0000256" key="8">
    <source>
        <dbReference type="ARBA" id="ARBA00023242"/>
    </source>
</evidence>
<name>A0A8K0X3S1_9PEZI</name>
<gene>
    <name evidence="12" type="ORF">B0T11DRAFT_310673</name>
</gene>
<evidence type="ECO:0000256" key="7">
    <source>
        <dbReference type="ARBA" id="ARBA00023163"/>
    </source>
</evidence>
<dbReference type="GO" id="GO:0006351">
    <property type="term" value="P:DNA-templated transcription"/>
    <property type="evidence" value="ECO:0007669"/>
    <property type="project" value="InterPro"/>
</dbReference>
<feature type="compositionally biased region" description="Basic and acidic residues" evidence="9">
    <location>
        <begin position="33"/>
        <end position="57"/>
    </location>
</feature>
<dbReference type="SUPFAM" id="SSF47336">
    <property type="entry name" value="ACP-like"/>
    <property type="match status" value="1"/>
</dbReference>
<dbReference type="SUPFAM" id="SSF51735">
    <property type="entry name" value="NAD(P)-binding Rossmann-fold domains"/>
    <property type="match status" value="1"/>
</dbReference>
<dbReference type="InterPro" id="IPR020845">
    <property type="entry name" value="AMP-binding_CS"/>
</dbReference>
<dbReference type="SMART" id="SM00906">
    <property type="entry name" value="Fungal_trans"/>
    <property type="match status" value="1"/>
</dbReference>
<keyword evidence="8" id="KW-0539">Nucleus</keyword>
<keyword evidence="2" id="KW-0596">Phosphopantetheine</keyword>
<dbReference type="InterPro" id="IPR000873">
    <property type="entry name" value="AMP-dep_synth/lig_dom"/>
</dbReference>
<dbReference type="InterPro" id="IPR013120">
    <property type="entry name" value="FAR_NAD-bd"/>
</dbReference>
<dbReference type="CDD" id="cd00067">
    <property type="entry name" value="GAL4"/>
    <property type="match status" value="1"/>
</dbReference>
<dbReference type="Pfam" id="PF00501">
    <property type="entry name" value="AMP-binding"/>
    <property type="match status" value="1"/>
</dbReference>
<dbReference type="OrthoDB" id="429813at2759"/>
<dbReference type="Pfam" id="PF07993">
    <property type="entry name" value="NAD_binding_4"/>
    <property type="match status" value="1"/>
</dbReference>
<dbReference type="CDD" id="cd12148">
    <property type="entry name" value="fungal_TF_MHR"/>
    <property type="match status" value="1"/>
</dbReference>
<evidence type="ECO:0000256" key="6">
    <source>
        <dbReference type="ARBA" id="ARBA00023125"/>
    </source>
</evidence>
<proteinExistence type="predicted"/>
<evidence type="ECO:0000256" key="9">
    <source>
        <dbReference type="SAM" id="MobiDB-lite"/>
    </source>
</evidence>
<organism evidence="12 13">
    <name type="scientific">Plectosphaerella cucumerina</name>
    <dbReference type="NCBI Taxonomy" id="40658"/>
    <lineage>
        <taxon>Eukaryota</taxon>
        <taxon>Fungi</taxon>
        <taxon>Dikarya</taxon>
        <taxon>Ascomycota</taxon>
        <taxon>Pezizomycotina</taxon>
        <taxon>Sordariomycetes</taxon>
        <taxon>Hypocreomycetidae</taxon>
        <taxon>Glomerellales</taxon>
        <taxon>Plectosphaerellaceae</taxon>
        <taxon>Plectosphaerella</taxon>
    </lineage>
</organism>
<dbReference type="InterPro" id="IPR036736">
    <property type="entry name" value="ACP-like_sf"/>
</dbReference>
<keyword evidence="4" id="KW-0479">Metal-binding</keyword>
<dbReference type="PROSITE" id="PS00455">
    <property type="entry name" value="AMP_BINDING"/>
    <property type="match status" value="1"/>
</dbReference>
<keyword evidence="6" id="KW-0238">DNA-binding</keyword>
<dbReference type="PROSITE" id="PS50048">
    <property type="entry name" value="ZN2_CY6_FUNGAL_2"/>
    <property type="match status" value="1"/>
</dbReference>
<reference evidence="12" key="1">
    <citation type="journal article" date="2021" name="Nat. Commun.">
        <title>Genetic determinants of endophytism in the Arabidopsis root mycobiome.</title>
        <authorList>
            <person name="Mesny F."/>
            <person name="Miyauchi S."/>
            <person name="Thiergart T."/>
            <person name="Pickel B."/>
            <person name="Atanasova L."/>
            <person name="Karlsson M."/>
            <person name="Huettel B."/>
            <person name="Barry K.W."/>
            <person name="Haridas S."/>
            <person name="Chen C."/>
            <person name="Bauer D."/>
            <person name="Andreopoulos W."/>
            <person name="Pangilinan J."/>
            <person name="LaButti K."/>
            <person name="Riley R."/>
            <person name="Lipzen A."/>
            <person name="Clum A."/>
            <person name="Drula E."/>
            <person name="Henrissat B."/>
            <person name="Kohler A."/>
            <person name="Grigoriev I.V."/>
            <person name="Martin F.M."/>
            <person name="Hacquard S."/>
        </authorList>
    </citation>
    <scope>NUCLEOTIDE SEQUENCE</scope>
    <source>
        <strain evidence="12">MPI-CAGE-AT-0016</strain>
    </source>
</reference>
<dbReference type="GO" id="GO:0000981">
    <property type="term" value="F:DNA-binding transcription factor activity, RNA polymerase II-specific"/>
    <property type="evidence" value="ECO:0007669"/>
    <property type="project" value="InterPro"/>
</dbReference>
<dbReference type="EMBL" id="JAGPXD010000003">
    <property type="protein sequence ID" value="KAH7361678.1"/>
    <property type="molecule type" value="Genomic_DNA"/>
</dbReference>
<feature type="domain" description="Carrier" evidence="11">
    <location>
        <begin position="1370"/>
        <end position="1448"/>
    </location>
</feature>
<dbReference type="Gene3D" id="4.10.240.10">
    <property type="entry name" value="Zn(2)-C6 fungal-type DNA-binding domain"/>
    <property type="match status" value="1"/>
</dbReference>
<dbReference type="SMART" id="SM00066">
    <property type="entry name" value="GAL4"/>
    <property type="match status" value="1"/>
</dbReference>
<evidence type="ECO:0000313" key="12">
    <source>
        <dbReference type="EMBL" id="KAH7361678.1"/>
    </source>
</evidence>
<evidence type="ECO:0000259" key="10">
    <source>
        <dbReference type="PROSITE" id="PS50048"/>
    </source>
</evidence>
<sequence length="1881" mass="205726">MDMSSSRHGAFGQKAEDELEGRPQSQSQQQQRRQSDFHSDDDRDRDHDHERDSHDNDLPASKQRKPPHVRSRASRACDRCKARKTRCSGKYPCALCSRLNLDCRYTASYRRGRLPSIEMDTGEDAPGQHAHAPRATEEQLRGERQQQQQQRQQEAAAAAAAAADDHIPSPISIGNRSLAPADAGARGPSTTTYSSRNSPEPVQTDQQGHYVGPASGASFLLRVQRKLQSQPTAFSSDSSIFTFGDLPLPELDPRFLILPPRPEAESLLRRYFDFASATHRFLHRPTVERWLEELYDTSGTMREQTSARSRTALLFMVFAHAENYPKSKAGTIDAAPSARFFAAAEEQLAAEKGSIRLTSVQARLAQCFYLLSHSRLNHCWSLFGTTAHLMLALGIHRRSPRVDPAAGTADLADLECRKRTFWCAYNLDTYLSAALGRPRTFHDDDIDQEMPLCVDDYRLDRGQTMPLPAASFQSVMSGPVAHIKLSRIVANILRDLYGIRPPSTENQFKLAARYAGDIDAWRSGVAYLVDTDGVDPSLFQPIFARQRNVLNMACWHAQLLVHRPFLLNNFASLANLGTTRQSRSGRNADLVDEHVQRCLDAAMSIVGLVDDLDAGGQLYNTFWFSHYFAFCAVVMLYLYAIQRRHSPPETYLPAFNAATRCQAQITSIATPGSLAQRYGLVLQELRLELLRHNGHLLALATGQVQGQGQGQGQGGPGVVGGVGGQHGLLMDEAVVGRFSADLLALEADGGPGGMGFAGAGGLPLDDGGLFPDASPGSSIAQLTGWGQFDSLVSSALWYSSVSPPPPSSSMAAVTATTVVDTVASLGATKHYAAVTVTQPDKINCINDFILHQARSIPDTPLLAYPASELGSSDFADYTAKQLDSFADEAAKDLAAQGLSPFSPKSAKAEVVALLGPSNLDYIVTILALSRMGFAVLFLSTRLPTNAYVNLLRETECTRIVATQKFTTATSLIRDEYPLDVYALPEQSVWSRRPTEPRFERRTELLAEEDTVAFIVHSSGSTGLPKPIYQTHRQCLSNYATGSGMRAFVTLPLFHNHGLATMFRGMVTGKRTAVYNANLPLTNGHLVAAMKAADFESFHCVPYALKVLSETDEGVTELAKARLVLFGGSSCPDDLGDMLVARGVNIVSHYGATEMGQLMTSQRDPETDKEWNYVRPLAKTKPYLFFDEIATGIFEVVVLDGLSTKTLSNSDDPPNSYRLRDTFVKHPTIPDAWKYLGRLDDRVTLFNGEKVLPIPFEHTVRQSELVQDCLVFGVGRAFPGLLVIPSAHAEGRSADDLLDTLWPVIQSANERAEQFGRVSREMVKVLEPGTEYPRTDKGTVIRAACYKHFEKIIDEVYERFETPGNEDRLALDVPGLQEYLTSLFSERVAVPGLTADADFFAAGMDSLQAITARAHIVRELDIGGASLGQNVVFEHPSIAQLAAFLHSLRVGEALQEKTEEEHMTELVAKYTNFTPFVGGREVPDGEVVVLTGATGSLGAHVLAQLLDLPHVRHVYCLVRASSASAAQERVLDSLTSRGLTPHHSAAHASLVASLVADGGLPASHNSARFTALPADLSRADLGLAAPVFEALRSSVTSVIHSAWAVNFTLKVRSFEAQHIAGLRHLLDLCLSVPFSRPARFAFISSISAAAGTPSPASIAETLVADPAHAQNMGYARSKWVAEHIVAKAAEATGIDARVLRSGQIIGDSVEGRWNATEAIPLMFRAAITLGALPALDETPSWLPVDRSARSVLEISGLDRPASYFAFRDAPGTVYHLQNIRTFRWTEEILPALAAAGLDFEVVPQREWVRRLREGDQDPVTNPTVKLTDFFAEKYDNDRPGRSGLVFETRRTEERSKAIGDGYDVVNSGLLAKTVASWKKCDW</sequence>
<dbReference type="InterPro" id="IPR007219">
    <property type="entry name" value="XnlR_reg_dom"/>
</dbReference>
<feature type="domain" description="Zn(2)-C6 fungal-type" evidence="10">
    <location>
        <begin position="76"/>
        <end position="105"/>
    </location>
</feature>
<keyword evidence="5" id="KW-0805">Transcription regulation</keyword>
<evidence type="ECO:0000256" key="2">
    <source>
        <dbReference type="ARBA" id="ARBA00022450"/>
    </source>
</evidence>
<dbReference type="InterPro" id="IPR051711">
    <property type="entry name" value="Stress_Response_Reg"/>
</dbReference>
<dbReference type="InterPro" id="IPR042099">
    <property type="entry name" value="ANL_N_sf"/>
</dbReference>
<evidence type="ECO:0000313" key="13">
    <source>
        <dbReference type="Proteomes" id="UP000813385"/>
    </source>
</evidence>
<dbReference type="Pfam" id="PF23562">
    <property type="entry name" value="AMP-binding_C_3"/>
    <property type="match status" value="1"/>
</dbReference>
<dbReference type="SUPFAM" id="SSF56801">
    <property type="entry name" value="Acetyl-CoA synthetase-like"/>
    <property type="match status" value="1"/>
</dbReference>
<evidence type="ECO:0000259" key="11">
    <source>
        <dbReference type="PROSITE" id="PS50075"/>
    </source>
</evidence>
<dbReference type="Proteomes" id="UP000813385">
    <property type="component" value="Unassembled WGS sequence"/>
</dbReference>
<dbReference type="InterPro" id="IPR020806">
    <property type="entry name" value="PKS_PP-bd"/>
</dbReference>
<keyword evidence="13" id="KW-1185">Reference proteome</keyword>
<dbReference type="Gene3D" id="3.40.50.12780">
    <property type="entry name" value="N-terminal domain of ligase-like"/>
    <property type="match status" value="1"/>
</dbReference>
<comment type="subcellular location">
    <subcellularLocation>
        <location evidence="1">Nucleus</location>
    </subcellularLocation>
</comment>
<dbReference type="Pfam" id="PF00172">
    <property type="entry name" value="Zn_clus"/>
    <property type="match status" value="1"/>
</dbReference>
<keyword evidence="7" id="KW-0804">Transcription</keyword>
<dbReference type="PANTHER" id="PTHR47540:SF3">
    <property type="entry name" value="ZN(II)2CYS6 TRANSCRIPTION FACTOR (EUROFUNG)"/>
    <property type="match status" value="1"/>
</dbReference>
<evidence type="ECO:0000256" key="1">
    <source>
        <dbReference type="ARBA" id="ARBA00004123"/>
    </source>
</evidence>
<feature type="compositionally biased region" description="Basic and acidic residues" evidence="9">
    <location>
        <begin position="134"/>
        <end position="144"/>
    </location>
</feature>
<dbReference type="Pfam" id="PF04082">
    <property type="entry name" value="Fungal_trans"/>
    <property type="match status" value="1"/>
</dbReference>
<dbReference type="Pfam" id="PF00550">
    <property type="entry name" value="PP-binding"/>
    <property type="match status" value="1"/>
</dbReference>
<dbReference type="Gene3D" id="3.40.50.720">
    <property type="entry name" value="NAD(P)-binding Rossmann-like Domain"/>
    <property type="match status" value="1"/>
</dbReference>
<dbReference type="SMART" id="SM00823">
    <property type="entry name" value="PKS_PP"/>
    <property type="match status" value="1"/>
</dbReference>
<accession>A0A8K0X3S1</accession>
<dbReference type="InterPro" id="IPR009081">
    <property type="entry name" value="PP-bd_ACP"/>
</dbReference>
<dbReference type="PROSITE" id="PS00012">
    <property type="entry name" value="PHOSPHOPANTETHEINE"/>
    <property type="match status" value="1"/>
</dbReference>
<dbReference type="SUPFAM" id="SSF57701">
    <property type="entry name" value="Zn2/Cys6 DNA-binding domain"/>
    <property type="match status" value="1"/>
</dbReference>
<dbReference type="PANTHER" id="PTHR47540">
    <property type="entry name" value="THIAMINE REPRESSIBLE GENES REGULATORY PROTEIN THI5"/>
    <property type="match status" value="1"/>
</dbReference>
<protein>
    <submittedName>
        <fullName evidence="12">Nonribosomal peptide synthetase-like protein</fullName>
    </submittedName>
</protein>
<dbReference type="PROSITE" id="PS00463">
    <property type="entry name" value="ZN2_CY6_FUNGAL_1"/>
    <property type="match status" value="1"/>
</dbReference>
<dbReference type="GO" id="GO:0005634">
    <property type="term" value="C:nucleus"/>
    <property type="evidence" value="ECO:0007669"/>
    <property type="project" value="UniProtKB-SubCell"/>
</dbReference>